<name>A0AAD7WPJ6_9TELE</name>
<dbReference type="AlphaFoldDB" id="A0AAD7WPJ6"/>
<feature type="domain" description="Granulins" evidence="6">
    <location>
        <begin position="560"/>
        <end position="573"/>
    </location>
</feature>
<dbReference type="PANTHER" id="PTHR12274:SF8">
    <property type="entry name" value="GRANULIN-A ISOFORM X1"/>
    <property type="match status" value="1"/>
</dbReference>
<evidence type="ECO:0000256" key="2">
    <source>
        <dbReference type="ARBA" id="ARBA00010093"/>
    </source>
</evidence>
<evidence type="ECO:0000259" key="6">
    <source>
        <dbReference type="PROSITE" id="PS00799"/>
    </source>
</evidence>
<evidence type="ECO:0000256" key="3">
    <source>
        <dbReference type="ARBA" id="ARBA00022525"/>
    </source>
</evidence>
<feature type="domain" description="Granulins" evidence="6">
    <location>
        <begin position="244"/>
        <end position="257"/>
    </location>
</feature>
<feature type="domain" description="Granulins" evidence="6">
    <location>
        <begin position="323"/>
        <end position="336"/>
    </location>
</feature>
<organism evidence="7 8">
    <name type="scientific">Aldrovandia affinis</name>
    <dbReference type="NCBI Taxonomy" id="143900"/>
    <lineage>
        <taxon>Eukaryota</taxon>
        <taxon>Metazoa</taxon>
        <taxon>Chordata</taxon>
        <taxon>Craniata</taxon>
        <taxon>Vertebrata</taxon>
        <taxon>Euteleostomi</taxon>
        <taxon>Actinopterygii</taxon>
        <taxon>Neopterygii</taxon>
        <taxon>Teleostei</taxon>
        <taxon>Notacanthiformes</taxon>
        <taxon>Halosauridae</taxon>
        <taxon>Aldrovandia</taxon>
    </lineage>
</organism>
<feature type="signal peptide" evidence="5">
    <location>
        <begin position="1"/>
        <end position="17"/>
    </location>
</feature>
<keyword evidence="5" id="KW-0732">Signal</keyword>
<dbReference type="FunFam" id="2.10.25.160:FF:000001">
    <property type="entry name" value="Granulin precursor"/>
    <property type="match status" value="1"/>
</dbReference>
<accession>A0AAD7WPJ6</accession>
<evidence type="ECO:0000313" key="7">
    <source>
        <dbReference type="EMBL" id="KAJ8404295.1"/>
    </source>
</evidence>
<dbReference type="Pfam" id="PF00396">
    <property type="entry name" value="Granulin"/>
    <property type="match status" value="8"/>
</dbReference>
<evidence type="ECO:0000256" key="4">
    <source>
        <dbReference type="ARBA" id="ARBA00023157"/>
    </source>
</evidence>
<dbReference type="SUPFAM" id="SSF57277">
    <property type="entry name" value="Granulin repeat"/>
    <property type="match status" value="8"/>
</dbReference>
<comment type="caution">
    <text evidence="7">The sequence shown here is derived from an EMBL/GenBank/DDBJ whole genome shotgun (WGS) entry which is preliminary data.</text>
</comment>
<dbReference type="EMBL" id="JAINUG010000054">
    <property type="protein sequence ID" value="KAJ8404295.1"/>
    <property type="molecule type" value="Genomic_DNA"/>
</dbReference>
<sequence length="683" mass="72397">MLKSGVISLALLALAGAMTCPDGGACDDGSTCCQTSNGRYGCCPLPRSFPMAHASSGNEDDDDTVCPDKTHCPPEYSCLKSHNTHQCCPLAQGVSCSDGKHCCPEDHLCSADGHFCIKKKAGSVGAVICPDGGSECPEESTCCQLPDDSWGCCPLPKAVCCEDRVHCCHEGSTCDTVHSKCHSSTHRDTPMWEKLPARRRALWEDQTATNVPCNDSVACPDGNMCCKNIDGSWTCCPLPEAVCCDDHIHCCPKDTTCDLATGSCDGPTGSRPWLEKVPSLTRQPNKAGNVTCDPSHACPDGTTCCKGETGDWTCCPIPEAVCCDDHIHCCPKDTTCDVAAGSCDGPTGSRPWLEKVPSLTRQPNKAGNVTCDPSHACPDGTTCCKGETGDWACCPFPEAVCCDDHIHCCPKDTTCDVAAGSCDGPTGSRPWLEKVPSLTRQPNKAGNVACDSSHICPDGTTCCKGETGDWTCCFFPEAVCCDDHIHCCPKDTTCDLAAGSCDGPTGSRPWLEKVPSLTRQPNKAGNVTCDSSHACPDGTTCCKGETGDWACCPFPEAVCCDDHIHCCPKDTTCDLAAGSCDGPTGSRPWLEKVPSLTRQPNKAGNVPCDSSHICPDGSTCCKGETGDWACCFFPEAVCCSDMKHCCPTGYTCDLKTASCSWPGKLSWDNWGAPFRKRRPILRL</sequence>
<dbReference type="SMART" id="SM00277">
    <property type="entry name" value="GRAN"/>
    <property type="match status" value="8"/>
</dbReference>
<dbReference type="PANTHER" id="PTHR12274">
    <property type="entry name" value="GRANULIN"/>
    <property type="match status" value="1"/>
</dbReference>
<keyword evidence="3" id="KW-0964">Secreted</keyword>
<evidence type="ECO:0000313" key="8">
    <source>
        <dbReference type="Proteomes" id="UP001221898"/>
    </source>
</evidence>
<comment type="similarity">
    <text evidence="2">Belongs to the granulin family.</text>
</comment>
<evidence type="ECO:0000256" key="5">
    <source>
        <dbReference type="SAM" id="SignalP"/>
    </source>
</evidence>
<dbReference type="PROSITE" id="PS00799">
    <property type="entry name" value="GRANULINS"/>
    <property type="match status" value="7"/>
</dbReference>
<keyword evidence="8" id="KW-1185">Reference proteome</keyword>
<protein>
    <recommendedName>
        <fullName evidence="6">Granulins domain-containing protein</fullName>
    </recommendedName>
</protein>
<feature type="domain" description="Granulins" evidence="6">
    <location>
        <begin position="96"/>
        <end position="109"/>
    </location>
</feature>
<evidence type="ECO:0000256" key="1">
    <source>
        <dbReference type="ARBA" id="ARBA00004613"/>
    </source>
</evidence>
<proteinExistence type="inferred from homology"/>
<dbReference type="InterPro" id="IPR000118">
    <property type="entry name" value="Granulin"/>
</dbReference>
<dbReference type="InterPro" id="IPR039036">
    <property type="entry name" value="Granulin_fam"/>
</dbReference>
<dbReference type="InterPro" id="IPR037277">
    <property type="entry name" value="Granulin_sf"/>
</dbReference>
<feature type="domain" description="Granulins" evidence="6">
    <location>
        <begin position="481"/>
        <end position="494"/>
    </location>
</feature>
<feature type="chain" id="PRO_5042206991" description="Granulins domain-containing protein" evidence="5">
    <location>
        <begin position="18"/>
        <end position="683"/>
    </location>
</feature>
<comment type="subcellular location">
    <subcellularLocation>
        <location evidence="1">Secreted</location>
    </subcellularLocation>
</comment>
<dbReference type="Proteomes" id="UP001221898">
    <property type="component" value="Unassembled WGS sequence"/>
</dbReference>
<dbReference type="GO" id="GO:0005576">
    <property type="term" value="C:extracellular region"/>
    <property type="evidence" value="ECO:0007669"/>
    <property type="project" value="UniProtKB-SubCell"/>
</dbReference>
<dbReference type="Gene3D" id="2.10.25.160">
    <property type="entry name" value="Granulin"/>
    <property type="match status" value="8"/>
</dbReference>
<reference evidence="7" key="1">
    <citation type="journal article" date="2023" name="Science">
        <title>Genome structures resolve the early diversification of teleost fishes.</title>
        <authorList>
            <person name="Parey E."/>
            <person name="Louis A."/>
            <person name="Montfort J."/>
            <person name="Bouchez O."/>
            <person name="Roques C."/>
            <person name="Iampietro C."/>
            <person name="Lluch J."/>
            <person name="Castinel A."/>
            <person name="Donnadieu C."/>
            <person name="Desvignes T."/>
            <person name="Floi Bucao C."/>
            <person name="Jouanno E."/>
            <person name="Wen M."/>
            <person name="Mejri S."/>
            <person name="Dirks R."/>
            <person name="Jansen H."/>
            <person name="Henkel C."/>
            <person name="Chen W.J."/>
            <person name="Zahm M."/>
            <person name="Cabau C."/>
            <person name="Klopp C."/>
            <person name="Thompson A.W."/>
            <person name="Robinson-Rechavi M."/>
            <person name="Braasch I."/>
            <person name="Lecointre G."/>
            <person name="Bobe J."/>
            <person name="Postlethwait J.H."/>
            <person name="Berthelot C."/>
            <person name="Roest Crollius H."/>
            <person name="Guiguen Y."/>
        </authorList>
    </citation>
    <scope>NUCLEOTIDE SEQUENCE</scope>
    <source>
        <strain evidence="7">NC1722</strain>
    </source>
</reference>
<feature type="domain" description="Granulins" evidence="6">
    <location>
        <begin position="639"/>
        <end position="652"/>
    </location>
</feature>
<feature type="domain" description="Granulins" evidence="6">
    <location>
        <begin position="402"/>
        <end position="415"/>
    </location>
</feature>
<keyword evidence="4" id="KW-1015">Disulfide bond</keyword>
<gene>
    <name evidence="7" type="ORF">AAFF_G00340680</name>
</gene>